<dbReference type="SUPFAM" id="SSF53474">
    <property type="entry name" value="alpha/beta-Hydrolases"/>
    <property type="match status" value="1"/>
</dbReference>
<gene>
    <name evidence="3" type="ORF">QEN58_14800</name>
</gene>
<keyword evidence="1" id="KW-0732">Signal</keyword>
<organism evidence="3 4">
    <name type="scientific">Halomonas alkaliantarctica</name>
    <dbReference type="NCBI Taxonomy" id="232346"/>
    <lineage>
        <taxon>Bacteria</taxon>
        <taxon>Pseudomonadati</taxon>
        <taxon>Pseudomonadota</taxon>
        <taxon>Gammaproteobacteria</taxon>
        <taxon>Oceanospirillales</taxon>
        <taxon>Halomonadaceae</taxon>
        <taxon>Halomonas</taxon>
    </lineage>
</organism>
<dbReference type="GO" id="GO:0016787">
    <property type="term" value="F:hydrolase activity"/>
    <property type="evidence" value="ECO:0007669"/>
    <property type="project" value="UniProtKB-KW"/>
</dbReference>
<dbReference type="PANTHER" id="PTHR43798">
    <property type="entry name" value="MONOACYLGLYCEROL LIPASE"/>
    <property type="match status" value="1"/>
</dbReference>
<evidence type="ECO:0000313" key="4">
    <source>
        <dbReference type="Proteomes" id="UP001179830"/>
    </source>
</evidence>
<dbReference type="Gene3D" id="3.40.50.1820">
    <property type="entry name" value="alpha/beta hydrolase"/>
    <property type="match status" value="1"/>
</dbReference>
<dbReference type="GO" id="GO:0016740">
    <property type="term" value="F:transferase activity"/>
    <property type="evidence" value="ECO:0007669"/>
    <property type="project" value="UniProtKB-KW"/>
</dbReference>
<keyword evidence="3" id="KW-0378">Hydrolase</keyword>
<dbReference type="Proteomes" id="UP001179830">
    <property type="component" value="Chromosome"/>
</dbReference>
<protein>
    <submittedName>
        <fullName evidence="3">Alpha/beta hydrolase</fullName>
    </submittedName>
</protein>
<dbReference type="PANTHER" id="PTHR43798:SF33">
    <property type="entry name" value="HYDROLASE, PUTATIVE (AFU_ORTHOLOGUE AFUA_2G14860)-RELATED"/>
    <property type="match status" value="1"/>
</dbReference>
<name>A0ABY8LL82_9GAMM</name>
<dbReference type="InterPro" id="IPR050266">
    <property type="entry name" value="AB_hydrolase_sf"/>
</dbReference>
<dbReference type="PRINTS" id="PR00111">
    <property type="entry name" value="ABHYDROLASE"/>
</dbReference>
<dbReference type="InterPro" id="IPR000073">
    <property type="entry name" value="AB_hydrolase_1"/>
</dbReference>
<evidence type="ECO:0000256" key="1">
    <source>
        <dbReference type="SAM" id="SignalP"/>
    </source>
</evidence>
<evidence type="ECO:0000313" key="3">
    <source>
        <dbReference type="EMBL" id="WGI24591.1"/>
    </source>
</evidence>
<feature type="signal peptide" evidence="1">
    <location>
        <begin position="1"/>
        <end position="29"/>
    </location>
</feature>
<sequence length="301" mass="33283">MMSVSKFYRSFFAFITAGFLLAFSLAALAETTHYEVASSDGVSIAVQESGDPEGQPIVFIHGYLGSHLNWEPQVNSPLLQKYRLITYDLRGHGLSDKPEEAIAYSDGRRWADDLAAVVSASNAQQPILVGWSLGGAVISNYLNYYDDRNISGAVYVDGVVELNSEQITSHPEIYQELVSENLKTHLEATRDFLRLCFNQQPESATFQLLLANAALASWDMQENVQSMSISLAGLSKTDQPILMLYGKKDALVQVDASISRAKEVNPNVETLLYENSGHAPFIEESTRFNQDLTTFIEGTSH</sequence>
<keyword evidence="3" id="KW-0808">Transferase</keyword>
<feature type="chain" id="PRO_5046801724" evidence="1">
    <location>
        <begin position="30"/>
        <end position="301"/>
    </location>
</feature>
<keyword evidence="4" id="KW-1185">Reference proteome</keyword>
<proteinExistence type="predicted"/>
<reference evidence="3" key="1">
    <citation type="submission" date="2023-04" db="EMBL/GenBank/DDBJ databases">
        <title>Complete genome sequence of Halomonas alkaliantarctica MSP3 isolated from marine sediment, Jeju Island.</title>
        <authorList>
            <person name="Park S.-J."/>
        </authorList>
    </citation>
    <scope>NUCLEOTIDE SEQUENCE</scope>
    <source>
        <strain evidence="3">MSP3</strain>
    </source>
</reference>
<dbReference type="Pfam" id="PF00561">
    <property type="entry name" value="Abhydrolase_1"/>
    <property type="match status" value="1"/>
</dbReference>
<dbReference type="RefSeq" id="WP_280104386.1">
    <property type="nucleotide sequence ID" value="NZ_CP122961.1"/>
</dbReference>
<dbReference type="EMBL" id="CP122961">
    <property type="protein sequence ID" value="WGI24591.1"/>
    <property type="molecule type" value="Genomic_DNA"/>
</dbReference>
<evidence type="ECO:0000259" key="2">
    <source>
        <dbReference type="Pfam" id="PF00561"/>
    </source>
</evidence>
<accession>A0ABY8LL82</accession>
<feature type="domain" description="AB hydrolase-1" evidence="2">
    <location>
        <begin position="56"/>
        <end position="192"/>
    </location>
</feature>
<dbReference type="InterPro" id="IPR029058">
    <property type="entry name" value="AB_hydrolase_fold"/>
</dbReference>